<organism evidence="3 4">
    <name type="scientific">Mycoplana azooxidifex</name>
    <dbReference type="NCBI Taxonomy" id="1636188"/>
    <lineage>
        <taxon>Bacteria</taxon>
        <taxon>Pseudomonadati</taxon>
        <taxon>Pseudomonadota</taxon>
        <taxon>Alphaproteobacteria</taxon>
        <taxon>Hyphomicrobiales</taxon>
        <taxon>Rhizobiaceae</taxon>
        <taxon>Mycoplana</taxon>
    </lineage>
</organism>
<dbReference type="SUPFAM" id="SSF141868">
    <property type="entry name" value="EAL domain-like"/>
    <property type="match status" value="1"/>
</dbReference>
<dbReference type="InterPro" id="IPR035919">
    <property type="entry name" value="EAL_sf"/>
</dbReference>
<evidence type="ECO:0000313" key="3">
    <source>
        <dbReference type="EMBL" id="MBB3979038.1"/>
    </source>
</evidence>
<evidence type="ECO:0000256" key="1">
    <source>
        <dbReference type="SAM" id="MobiDB-lite"/>
    </source>
</evidence>
<accession>A0A7W6GLA1</accession>
<dbReference type="InterPro" id="IPR050706">
    <property type="entry name" value="Cyclic-di-GMP_PDE-like"/>
</dbReference>
<dbReference type="Proteomes" id="UP000574761">
    <property type="component" value="Unassembled WGS sequence"/>
</dbReference>
<gene>
    <name evidence="3" type="ORF">GGQ64_004274</name>
</gene>
<dbReference type="RefSeq" id="WP_183807289.1">
    <property type="nucleotide sequence ID" value="NZ_JACIEE010000009.1"/>
</dbReference>
<dbReference type="InterPro" id="IPR001633">
    <property type="entry name" value="EAL_dom"/>
</dbReference>
<dbReference type="EMBL" id="JACIEE010000009">
    <property type="protein sequence ID" value="MBB3979038.1"/>
    <property type="molecule type" value="Genomic_DNA"/>
</dbReference>
<evidence type="ECO:0000313" key="4">
    <source>
        <dbReference type="Proteomes" id="UP000574761"/>
    </source>
</evidence>
<comment type="caution">
    <text evidence="3">The sequence shown here is derived from an EMBL/GenBank/DDBJ whole genome shotgun (WGS) entry which is preliminary data.</text>
</comment>
<dbReference type="SMART" id="SM00052">
    <property type="entry name" value="EAL"/>
    <property type="match status" value="1"/>
</dbReference>
<dbReference type="Pfam" id="PF00563">
    <property type="entry name" value="EAL"/>
    <property type="match status" value="1"/>
</dbReference>
<feature type="domain" description="EAL" evidence="2">
    <location>
        <begin position="11"/>
        <end position="266"/>
    </location>
</feature>
<keyword evidence="4" id="KW-1185">Reference proteome</keyword>
<protein>
    <submittedName>
        <fullName evidence="3">EAL domain-containing protein (Putative c-di-GMP-specific phosphodiesterase class I)</fullName>
    </submittedName>
</protein>
<evidence type="ECO:0000259" key="2">
    <source>
        <dbReference type="PROSITE" id="PS50883"/>
    </source>
</evidence>
<sequence length="294" mass="32696">MIERSIFANINRDADGTTTASYGHYTLQSALQPILRETSGGRLELEAVEGLVRASCEGTLVPPADFFALVPEEDRPMVDSLCRSLHILNVGQLARKDVTLLVNSQPGLYLSPHAIRQEVDRMRLAAHEAGMTPARIACEIREWPGDDPDTLAQFARQLHEANFLVAIDEYAATEEDIARLARLSPDLLKFDPIWVKRFAEGSAGTGLMRVMVARLERDGVRPIVTNIEEPWQAEFCREIGMPLMQGYLLARPQVAPTSFELDFPEEQAAPPAPGHAAHEARAYRTTPRFGRRTV</sequence>
<dbReference type="PANTHER" id="PTHR33121">
    <property type="entry name" value="CYCLIC DI-GMP PHOSPHODIESTERASE PDEF"/>
    <property type="match status" value="1"/>
</dbReference>
<reference evidence="3 4" key="1">
    <citation type="submission" date="2020-08" db="EMBL/GenBank/DDBJ databases">
        <title>Genomic Encyclopedia of Type Strains, Phase IV (KMG-IV): sequencing the most valuable type-strain genomes for metagenomic binning, comparative biology and taxonomic classification.</title>
        <authorList>
            <person name="Goeker M."/>
        </authorList>
    </citation>
    <scope>NUCLEOTIDE SEQUENCE [LARGE SCALE GENOMIC DNA]</scope>
    <source>
        <strain evidence="3 4">DSM 100211</strain>
    </source>
</reference>
<name>A0A7W6GLA1_9HYPH</name>
<dbReference type="CDD" id="cd01948">
    <property type="entry name" value="EAL"/>
    <property type="match status" value="1"/>
</dbReference>
<dbReference type="PANTHER" id="PTHR33121:SF70">
    <property type="entry name" value="SIGNALING PROTEIN YKOW"/>
    <property type="match status" value="1"/>
</dbReference>
<dbReference type="AlphaFoldDB" id="A0A7W6GLA1"/>
<proteinExistence type="predicted"/>
<dbReference type="Gene3D" id="3.20.20.450">
    <property type="entry name" value="EAL domain"/>
    <property type="match status" value="1"/>
</dbReference>
<dbReference type="GO" id="GO:0071111">
    <property type="term" value="F:cyclic-guanylate-specific phosphodiesterase activity"/>
    <property type="evidence" value="ECO:0007669"/>
    <property type="project" value="InterPro"/>
</dbReference>
<dbReference type="PROSITE" id="PS50883">
    <property type="entry name" value="EAL"/>
    <property type="match status" value="1"/>
</dbReference>
<feature type="region of interest" description="Disordered" evidence="1">
    <location>
        <begin position="266"/>
        <end position="294"/>
    </location>
</feature>